<dbReference type="Proteomes" id="UP000001194">
    <property type="component" value="Unassembled WGS sequence"/>
</dbReference>
<accession>B0CNC2</accession>
<dbReference type="OrthoDB" id="10450131at2759"/>
<evidence type="ECO:0000313" key="2">
    <source>
        <dbReference type="Proteomes" id="UP000001194"/>
    </source>
</evidence>
<gene>
    <name evidence="1" type="ORF">LACBIDRAFT_301349</name>
</gene>
<organism evidence="2">
    <name type="scientific">Laccaria bicolor (strain S238N-H82 / ATCC MYA-4686)</name>
    <name type="common">Bicoloured deceiver</name>
    <name type="synonym">Laccaria laccata var. bicolor</name>
    <dbReference type="NCBI Taxonomy" id="486041"/>
    <lineage>
        <taxon>Eukaryota</taxon>
        <taxon>Fungi</taxon>
        <taxon>Dikarya</taxon>
        <taxon>Basidiomycota</taxon>
        <taxon>Agaricomycotina</taxon>
        <taxon>Agaricomycetes</taxon>
        <taxon>Agaricomycetidae</taxon>
        <taxon>Agaricales</taxon>
        <taxon>Agaricineae</taxon>
        <taxon>Hydnangiaceae</taxon>
        <taxon>Laccaria</taxon>
    </lineage>
</organism>
<evidence type="ECO:0000313" key="1">
    <source>
        <dbReference type="EMBL" id="EDR15903.1"/>
    </source>
</evidence>
<dbReference type="AlphaFoldDB" id="B0CNC2"/>
<protein>
    <submittedName>
        <fullName evidence="1">Predicted protein</fullName>
    </submittedName>
</protein>
<reference evidence="1 2" key="1">
    <citation type="journal article" date="2008" name="Nature">
        <title>The genome of Laccaria bicolor provides insights into mycorrhizal symbiosis.</title>
        <authorList>
            <person name="Martin F."/>
            <person name="Aerts A."/>
            <person name="Ahren D."/>
            <person name="Brun A."/>
            <person name="Danchin E.G.J."/>
            <person name="Duchaussoy F."/>
            <person name="Gibon J."/>
            <person name="Kohler A."/>
            <person name="Lindquist E."/>
            <person name="Pereda V."/>
            <person name="Salamov A."/>
            <person name="Shapiro H.J."/>
            <person name="Wuyts J."/>
            <person name="Blaudez D."/>
            <person name="Buee M."/>
            <person name="Brokstein P."/>
            <person name="Canbaeck B."/>
            <person name="Cohen D."/>
            <person name="Courty P.E."/>
            <person name="Coutinho P.M."/>
            <person name="Delaruelle C."/>
            <person name="Detter J.C."/>
            <person name="Deveau A."/>
            <person name="DiFazio S."/>
            <person name="Duplessis S."/>
            <person name="Fraissinet-Tachet L."/>
            <person name="Lucic E."/>
            <person name="Frey-Klett P."/>
            <person name="Fourrey C."/>
            <person name="Feussner I."/>
            <person name="Gay G."/>
            <person name="Grimwood J."/>
            <person name="Hoegger P.J."/>
            <person name="Jain P."/>
            <person name="Kilaru S."/>
            <person name="Labbe J."/>
            <person name="Lin Y.C."/>
            <person name="Legue V."/>
            <person name="Le Tacon F."/>
            <person name="Marmeisse R."/>
            <person name="Melayah D."/>
            <person name="Montanini B."/>
            <person name="Muratet M."/>
            <person name="Nehls U."/>
            <person name="Niculita-Hirzel H."/>
            <person name="Oudot-Le Secq M.P."/>
            <person name="Peter M."/>
            <person name="Quesneville H."/>
            <person name="Rajashekar B."/>
            <person name="Reich M."/>
            <person name="Rouhier N."/>
            <person name="Schmutz J."/>
            <person name="Yin T."/>
            <person name="Chalot M."/>
            <person name="Henrissat B."/>
            <person name="Kuees U."/>
            <person name="Lucas S."/>
            <person name="Van de Peer Y."/>
            <person name="Podila G.K."/>
            <person name="Polle A."/>
            <person name="Pukkila P.J."/>
            <person name="Richardson P.M."/>
            <person name="Rouze P."/>
            <person name="Sanders I.R."/>
            <person name="Stajich J.E."/>
            <person name="Tunlid A."/>
            <person name="Tuskan G."/>
            <person name="Grigoriev I.V."/>
        </authorList>
    </citation>
    <scope>NUCLEOTIDE SEQUENCE [LARGE SCALE GENOMIC DNA]</scope>
    <source>
        <strain evidence="2">S238N-H82 / ATCC MYA-4686</strain>
    </source>
</reference>
<keyword evidence="2" id="KW-1185">Reference proteome</keyword>
<sequence>MLPHSFLSICFQQRGKTSKLGVFFTTHPWPLPAHTHPHFLPLRRYAWQRVALLTTQPTRYLTPLSHTQNHLSWSDKHMHGFYIVGTWLFTPSRQLRQGMNFQVRELTIRNERSFTYPEKNKDKTKEVIFREINEAPRDACYLMSTPS</sequence>
<dbReference type="InParanoid" id="B0CNC2"/>
<dbReference type="HOGENOM" id="CLU_148161_0_0_1"/>
<proteinExistence type="predicted"/>
<name>B0CNC2_LACBS</name>
<dbReference type="RefSeq" id="XP_001874111.1">
    <property type="nucleotide sequence ID" value="XM_001874076.1"/>
</dbReference>
<dbReference type="GeneID" id="6069040"/>
<dbReference type="KEGG" id="lbc:LACBIDRAFT_301349"/>
<dbReference type="EMBL" id="DS547091">
    <property type="protein sequence ID" value="EDR15903.1"/>
    <property type="molecule type" value="Genomic_DNA"/>
</dbReference>